<keyword evidence="7 10" id="KW-0235">DNA replication</keyword>
<proteinExistence type="inferred from homology"/>
<evidence type="ECO:0000256" key="8">
    <source>
        <dbReference type="ARBA" id="ARBA00022932"/>
    </source>
</evidence>
<dbReference type="SMART" id="SM00480">
    <property type="entry name" value="POL3Bc"/>
    <property type="match status" value="1"/>
</dbReference>
<feature type="domain" description="DNA polymerase III beta sliding clamp N-terminal" evidence="11">
    <location>
        <begin position="1"/>
        <end position="122"/>
    </location>
</feature>
<keyword evidence="8 10" id="KW-0239">DNA-directed DNA polymerase</keyword>
<dbReference type="Proteomes" id="UP000030101">
    <property type="component" value="Unassembled WGS sequence"/>
</dbReference>
<dbReference type="EMBL" id="JQZV01000001">
    <property type="protein sequence ID" value="KGN93658.1"/>
    <property type="molecule type" value="Genomic_DNA"/>
</dbReference>
<evidence type="ECO:0000256" key="2">
    <source>
        <dbReference type="ARBA" id="ARBA00010752"/>
    </source>
</evidence>
<gene>
    <name evidence="14" type="ORF">HQ43_00540</name>
</gene>
<evidence type="ECO:0000256" key="10">
    <source>
        <dbReference type="PIRNR" id="PIRNR000804"/>
    </source>
</evidence>
<reference evidence="14 15" key="1">
    <citation type="submission" date="2014-08" db="EMBL/GenBank/DDBJ databases">
        <title>Porphyromonas canoris strain:OH2762 Genome sequencing.</title>
        <authorList>
            <person name="Wallis C."/>
            <person name="Deusch O."/>
            <person name="O'Flynn C."/>
            <person name="Davis I."/>
            <person name="Jospin G."/>
            <person name="Darling A.E."/>
            <person name="Coil D.A."/>
            <person name="Alexiev A."/>
            <person name="Horsfall A."/>
            <person name="Kirkwood N."/>
            <person name="Harris S."/>
            <person name="Eisen J.A."/>
        </authorList>
    </citation>
    <scope>NUCLEOTIDE SEQUENCE [LARGE SCALE GENOMIC DNA]</scope>
    <source>
        <strain evidence="15">COT-108 OH2762</strain>
    </source>
</reference>
<dbReference type="RefSeq" id="WP_036788311.1">
    <property type="nucleotide sequence ID" value="NZ_JQZV01000001.1"/>
</dbReference>
<dbReference type="PANTHER" id="PTHR30478">
    <property type="entry name" value="DNA POLYMERASE III SUBUNIT BETA"/>
    <property type="match status" value="1"/>
</dbReference>
<dbReference type="InterPro" id="IPR022634">
    <property type="entry name" value="DNA_polIII_beta_N"/>
</dbReference>
<dbReference type="PIRSF" id="PIRSF000804">
    <property type="entry name" value="DNA_pol_III_b"/>
    <property type="match status" value="1"/>
</dbReference>
<dbReference type="Pfam" id="PF00712">
    <property type="entry name" value="DNA_pol3_beta"/>
    <property type="match status" value="1"/>
</dbReference>
<dbReference type="SUPFAM" id="SSF55979">
    <property type="entry name" value="DNA clamp"/>
    <property type="match status" value="3"/>
</dbReference>
<evidence type="ECO:0000256" key="1">
    <source>
        <dbReference type="ARBA" id="ARBA00004496"/>
    </source>
</evidence>
<protein>
    <recommendedName>
        <fullName evidence="3 10">Beta sliding clamp</fullName>
    </recommendedName>
</protein>
<evidence type="ECO:0000256" key="7">
    <source>
        <dbReference type="ARBA" id="ARBA00022705"/>
    </source>
</evidence>
<evidence type="ECO:0000256" key="9">
    <source>
        <dbReference type="ARBA" id="ARBA00023125"/>
    </source>
</evidence>
<keyword evidence="5 10" id="KW-0808">Transferase</keyword>
<comment type="subunit">
    <text evidence="10">Forms a ring-shaped head-to-tail homodimer around DNA.</text>
</comment>
<name>A0ABR4XN84_9PORP</name>
<evidence type="ECO:0000256" key="4">
    <source>
        <dbReference type="ARBA" id="ARBA00022490"/>
    </source>
</evidence>
<comment type="subcellular location">
    <subcellularLocation>
        <location evidence="1 10">Cytoplasm</location>
    </subcellularLocation>
</comment>
<comment type="similarity">
    <text evidence="2 10">Belongs to the beta sliding clamp family.</text>
</comment>
<dbReference type="Pfam" id="PF02767">
    <property type="entry name" value="DNA_pol3_beta_2"/>
    <property type="match status" value="1"/>
</dbReference>
<evidence type="ECO:0000313" key="14">
    <source>
        <dbReference type="EMBL" id="KGN93658.1"/>
    </source>
</evidence>
<evidence type="ECO:0000259" key="11">
    <source>
        <dbReference type="Pfam" id="PF00712"/>
    </source>
</evidence>
<keyword evidence="9" id="KW-0238">DNA-binding</keyword>
<evidence type="ECO:0000259" key="13">
    <source>
        <dbReference type="Pfam" id="PF02768"/>
    </source>
</evidence>
<evidence type="ECO:0000313" key="15">
    <source>
        <dbReference type="Proteomes" id="UP000030101"/>
    </source>
</evidence>
<evidence type="ECO:0000259" key="12">
    <source>
        <dbReference type="Pfam" id="PF02767"/>
    </source>
</evidence>
<keyword evidence="6 10" id="KW-0548">Nucleotidyltransferase</keyword>
<comment type="caution">
    <text evidence="14">The sequence shown here is derived from an EMBL/GenBank/DDBJ whole genome shotgun (WGS) entry which is preliminary data.</text>
</comment>
<organism evidence="14 15">
    <name type="scientific">Porphyromonas canoris</name>
    <dbReference type="NCBI Taxonomy" id="36875"/>
    <lineage>
        <taxon>Bacteria</taxon>
        <taxon>Pseudomonadati</taxon>
        <taxon>Bacteroidota</taxon>
        <taxon>Bacteroidia</taxon>
        <taxon>Bacteroidales</taxon>
        <taxon>Porphyromonadaceae</taxon>
        <taxon>Porphyromonas</taxon>
    </lineage>
</organism>
<comment type="function">
    <text evidence="10">Confers DNA tethering and processivity to DNA polymerases and other proteins. Acts as a clamp, forming a ring around DNA (a reaction catalyzed by the clamp-loading complex) which diffuses in an ATP-independent manner freely and bidirectionally along dsDNA. Initially characterized for its ability to contact the catalytic subunit of DNA polymerase III (Pol III), a complex, multichain enzyme responsible for most of the replicative synthesis in bacteria; Pol III exhibits 3'-5' exonuclease proofreading activity. The beta chain is required for initiation of replication as well as for processivity of DNA replication.</text>
</comment>
<dbReference type="InterPro" id="IPR046938">
    <property type="entry name" value="DNA_clamp_sf"/>
</dbReference>
<feature type="domain" description="DNA polymerase III beta sliding clamp central" evidence="12">
    <location>
        <begin position="133"/>
        <end position="248"/>
    </location>
</feature>
<keyword evidence="4 10" id="KW-0963">Cytoplasm</keyword>
<evidence type="ECO:0000256" key="3">
    <source>
        <dbReference type="ARBA" id="ARBA00021035"/>
    </source>
</evidence>
<feature type="domain" description="DNA polymerase III beta sliding clamp C-terminal" evidence="13">
    <location>
        <begin position="250"/>
        <end position="374"/>
    </location>
</feature>
<dbReference type="InterPro" id="IPR022635">
    <property type="entry name" value="DNA_polIII_beta_C"/>
</dbReference>
<dbReference type="PANTHER" id="PTHR30478:SF0">
    <property type="entry name" value="BETA SLIDING CLAMP"/>
    <property type="match status" value="1"/>
</dbReference>
<evidence type="ECO:0000256" key="6">
    <source>
        <dbReference type="ARBA" id="ARBA00022695"/>
    </source>
</evidence>
<dbReference type="NCBIfam" id="TIGR00663">
    <property type="entry name" value="dnan"/>
    <property type="match status" value="1"/>
</dbReference>
<dbReference type="Gene3D" id="3.10.150.10">
    <property type="entry name" value="DNA Polymerase III, subunit A, domain 2"/>
    <property type="match status" value="1"/>
</dbReference>
<dbReference type="Gene3D" id="3.70.10.10">
    <property type="match status" value="1"/>
</dbReference>
<dbReference type="CDD" id="cd00140">
    <property type="entry name" value="beta_clamp"/>
    <property type="match status" value="1"/>
</dbReference>
<accession>A0ABR4XN84</accession>
<dbReference type="InterPro" id="IPR022637">
    <property type="entry name" value="DNA_polIII_beta_cen"/>
</dbReference>
<dbReference type="InterPro" id="IPR001001">
    <property type="entry name" value="DNA_polIII_beta"/>
</dbReference>
<sequence length="376" mass="42184">MKFKVSNTKLHAQLQILSRLIASRNSVPILESVLFEVRAGKLFLASSDGENRLETWMDLDEQEGDDFSFAVKSAFLLEPLREIPEQIITFDINEADLNTVVSYLNGQFVYRAEAADQYPVMDPLREDAPSYAVPAKVLDEGIAYTLFATSQDKARPITTGICVDAREDRLSFVGTDGFLLALYSNSDVKVAAPVEFILSRKPSLLIRLLLQKLDPESLINIHVGDKHTIMSCDEFTLRCSLIAGKYPNYRSVFPKEQANVLEVDRQKTVAALRRVSMFSDKTLGMVELDLKANALRMCCRDIDYSTSADEYMDVSYSGEDMIISFKINHLLDIFSTFDLSDTLQFKLGDKTAPGLVMPASLPENVELKAMVMPLMR</sequence>
<keyword evidence="15" id="KW-1185">Reference proteome</keyword>
<dbReference type="Pfam" id="PF02768">
    <property type="entry name" value="DNA_pol3_beta_3"/>
    <property type="match status" value="1"/>
</dbReference>
<evidence type="ECO:0000256" key="5">
    <source>
        <dbReference type="ARBA" id="ARBA00022679"/>
    </source>
</evidence>